<keyword evidence="2" id="KW-1185">Reference proteome</keyword>
<sequence length="510" mass="55927">MPNTCEWSSCTLSLASVSSCSDTLRARSVCSMAALISSISVVIRPFLRSTIASCSFRSSFSLKASSKWSWESFRGDSTFCEAQKQAEGMASSALVMLKYPSTSCKPSLHVLGLLELLRALNRVRLVFGSPLGHFTVGLGQGSLQLPLGLLLLLILFPEQVTVVASGLQGLLLHALQVVDLLAQLSCAVRVLLAQGGSRGFVLQRGLFQVTAHLLEFCLALLVHLHLSCCGSSGFFQALADLLQLPGQVDSLLFRLGTDCTFGLNFLLQFLYPSLVYIHNPKTTYIIHLLLQFGLGFGEGADFVFLNLQIIQCLLVGFLEGLFLLEDNGEEEKKNSRERGRGENLEMEVTHRLNLELQLLAVIDAGNRDFSLAHVEEVIGVGGDQEEICSQHELIGVVRDGEDVWRGLLALLASVASDHLGVVHRQPLVGVDSDAEETRVDSALFSKGLILKNSFIHGQCLTFMNERTLYWMQKMDSLKGLQQWVGTDDLILKCPLKQMSSCRDLAHQEIG</sequence>
<evidence type="ECO:0000313" key="1">
    <source>
        <dbReference type="EMBL" id="RLV99274.1"/>
    </source>
</evidence>
<evidence type="ECO:0000313" key="2">
    <source>
        <dbReference type="Proteomes" id="UP000276834"/>
    </source>
</evidence>
<protein>
    <submittedName>
        <fullName evidence="1">Uncharacterized protein</fullName>
    </submittedName>
</protein>
<accession>A0A3L8SAD9</accession>
<organism evidence="1 2">
    <name type="scientific">Chloebia gouldiae</name>
    <name type="common">Gouldian finch</name>
    <name type="synonym">Erythrura gouldiae</name>
    <dbReference type="NCBI Taxonomy" id="44316"/>
    <lineage>
        <taxon>Eukaryota</taxon>
        <taxon>Metazoa</taxon>
        <taxon>Chordata</taxon>
        <taxon>Craniata</taxon>
        <taxon>Vertebrata</taxon>
        <taxon>Euteleostomi</taxon>
        <taxon>Archelosauria</taxon>
        <taxon>Archosauria</taxon>
        <taxon>Dinosauria</taxon>
        <taxon>Saurischia</taxon>
        <taxon>Theropoda</taxon>
        <taxon>Coelurosauria</taxon>
        <taxon>Aves</taxon>
        <taxon>Neognathae</taxon>
        <taxon>Neoaves</taxon>
        <taxon>Telluraves</taxon>
        <taxon>Australaves</taxon>
        <taxon>Passeriformes</taxon>
        <taxon>Passeroidea</taxon>
        <taxon>Passeridae</taxon>
        <taxon>Chloebia</taxon>
    </lineage>
</organism>
<dbReference type="EMBL" id="QUSF01000033">
    <property type="protein sequence ID" value="RLV99274.1"/>
    <property type="molecule type" value="Genomic_DNA"/>
</dbReference>
<reference evidence="1 2" key="1">
    <citation type="journal article" date="2018" name="Proc. R. Soc. B">
        <title>A non-coding region near Follistatin controls head colour polymorphism in the Gouldian finch.</title>
        <authorList>
            <person name="Toomey M.B."/>
            <person name="Marques C.I."/>
            <person name="Andrade P."/>
            <person name="Araujo P.M."/>
            <person name="Sabatino S."/>
            <person name="Gazda M.A."/>
            <person name="Afonso S."/>
            <person name="Lopes R.J."/>
            <person name="Corbo J.C."/>
            <person name="Carneiro M."/>
        </authorList>
    </citation>
    <scope>NUCLEOTIDE SEQUENCE [LARGE SCALE GENOMIC DNA]</scope>
    <source>
        <strain evidence="1">Red01</strain>
        <tissue evidence="1">Muscle</tissue>
    </source>
</reference>
<dbReference type="Proteomes" id="UP000276834">
    <property type="component" value="Unassembled WGS sequence"/>
</dbReference>
<comment type="caution">
    <text evidence="1">The sequence shown here is derived from an EMBL/GenBank/DDBJ whole genome shotgun (WGS) entry which is preliminary data.</text>
</comment>
<name>A0A3L8SAD9_CHLGU</name>
<proteinExistence type="predicted"/>
<dbReference type="OrthoDB" id="10684176at2759"/>
<gene>
    <name evidence="1" type="ORF">DV515_00010041</name>
</gene>
<dbReference type="AlphaFoldDB" id="A0A3L8SAD9"/>